<dbReference type="AlphaFoldDB" id="A0A0F9CBS1"/>
<feature type="region of interest" description="Disordered" evidence="1">
    <location>
        <begin position="1"/>
        <end position="23"/>
    </location>
</feature>
<accession>A0A0F9CBS1</accession>
<proteinExistence type="predicted"/>
<gene>
    <name evidence="2" type="ORF">LCGC14_2344680</name>
</gene>
<evidence type="ECO:0000313" key="2">
    <source>
        <dbReference type="EMBL" id="KKL46524.1"/>
    </source>
</evidence>
<protein>
    <submittedName>
        <fullName evidence="2">Uncharacterized protein</fullName>
    </submittedName>
</protein>
<evidence type="ECO:0000256" key="1">
    <source>
        <dbReference type="SAM" id="MobiDB-lite"/>
    </source>
</evidence>
<name>A0A0F9CBS1_9ZZZZ</name>
<comment type="caution">
    <text evidence="2">The sequence shown here is derived from an EMBL/GenBank/DDBJ whole genome shotgun (WGS) entry which is preliminary data.</text>
</comment>
<dbReference type="EMBL" id="LAZR01033998">
    <property type="protein sequence ID" value="KKL46524.1"/>
    <property type="molecule type" value="Genomic_DNA"/>
</dbReference>
<reference evidence="2" key="1">
    <citation type="journal article" date="2015" name="Nature">
        <title>Complex archaea that bridge the gap between prokaryotes and eukaryotes.</title>
        <authorList>
            <person name="Spang A."/>
            <person name="Saw J.H."/>
            <person name="Jorgensen S.L."/>
            <person name="Zaremba-Niedzwiedzka K."/>
            <person name="Martijn J."/>
            <person name="Lind A.E."/>
            <person name="van Eijk R."/>
            <person name="Schleper C."/>
            <person name="Guy L."/>
            <person name="Ettema T.J."/>
        </authorList>
    </citation>
    <scope>NUCLEOTIDE SEQUENCE</scope>
</reference>
<sequence length="60" mass="6300">MSEAQTQPQTAVEKTAAEEGTGRLRAFSVGIGQLCKETGVPYDKLAEKAADNEPTTDGSD</sequence>
<organism evidence="2">
    <name type="scientific">marine sediment metagenome</name>
    <dbReference type="NCBI Taxonomy" id="412755"/>
    <lineage>
        <taxon>unclassified sequences</taxon>
        <taxon>metagenomes</taxon>
        <taxon>ecological metagenomes</taxon>
    </lineage>
</organism>
<feature type="compositionally biased region" description="Polar residues" evidence="1">
    <location>
        <begin position="1"/>
        <end position="12"/>
    </location>
</feature>